<evidence type="ECO:0000313" key="1">
    <source>
        <dbReference type="EMBL" id="CAG8565865.1"/>
    </source>
</evidence>
<accession>A0ABN7UCZ3</accession>
<reference evidence="1 2" key="1">
    <citation type="submission" date="2021-06" db="EMBL/GenBank/DDBJ databases">
        <authorList>
            <person name="Kallberg Y."/>
            <person name="Tangrot J."/>
            <person name="Rosling A."/>
        </authorList>
    </citation>
    <scope>NUCLEOTIDE SEQUENCE [LARGE SCALE GENOMIC DNA]</scope>
    <source>
        <strain evidence="1 2">120-4 pot B 10/14</strain>
    </source>
</reference>
<proteinExistence type="predicted"/>
<name>A0ABN7UCZ3_GIGMA</name>
<protein>
    <submittedName>
        <fullName evidence="1">8485_t:CDS:1</fullName>
    </submittedName>
</protein>
<organism evidence="1 2">
    <name type="scientific">Gigaspora margarita</name>
    <dbReference type="NCBI Taxonomy" id="4874"/>
    <lineage>
        <taxon>Eukaryota</taxon>
        <taxon>Fungi</taxon>
        <taxon>Fungi incertae sedis</taxon>
        <taxon>Mucoromycota</taxon>
        <taxon>Glomeromycotina</taxon>
        <taxon>Glomeromycetes</taxon>
        <taxon>Diversisporales</taxon>
        <taxon>Gigasporaceae</taxon>
        <taxon>Gigaspora</taxon>
    </lineage>
</organism>
<feature type="non-terminal residue" evidence="1">
    <location>
        <position position="106"/>
    </location>
</feature>
<dbReference type="Proteomes" id="UP000789901">
    <property type="component" value="Unassembled WGS sequence"/>
</dbReference>
<keyword evidence="2" id="KW-1185">Reference proteome</keyword>
<evidence type="ECO:0000313" key="2">
    <source>
        <dbReference type="Proteomes" id="UP000789901"/>
    </source>
</evidence>
<sequence length="106" mass="12406">MKEERGNRNSPIEEEKHKEKMIAMLRKKISIGIQEKGISDYADLQQTIKKKPSIKCSKEQEAYQDNIQYNNKQKCRESMITVTPRGINERLGTLIPYIENTVKNEH</sequence>
<comment type="caution">
    <text evidence="1">The sequence shown here is derived from an EMBL/GenBank/DDBJ whole genome shotgun (WGS) entry which is preliminary data.</text>
</comment>
<gene>
    <name evidence="1" type="ORF">GMARGA_LOCUS5242</name>
</gene>
<dbReference type="EMBL" id="CAJVQB010002198">
    <property type="protein sequence ID" value="CAG8565865.1"/>
    <property type="molecule type" value="Genomic_DNA"/>
</dbReference>